<reference evidence="5" key="9">
    <citation type="submission" date="2008-12" db="EMBL/GenBank/DDBJ databases">
        <title>Improved gene annotation of the rice (Oryza sativa) genomes.</title>
        <authorList>
            <person name="Wang J."/>
            <person name="Li R."/>
            <person name="Fan W."/>
            <person name="Huang Q."/>
            <person name="Zhang J."/>
            <person name="Zhou Y."/>
            <person name="Hu Y."/>
            <person name="Zi S."/>
            <person name="Li J."/>
            <person name="Ni P."/>
            <person name="Zheng H."/>
            <person name="Zhang Y."/>
            <person name="Zhao M."/>
            <person name="Hao Q."/>
            <person name="McDermott J."/>
            <person name="Samudrala R."/>
            <person name="Kristiansen K."/>
            <person name="Wong G.K.-S."/>
        </authorList>
    </citation>
    <scope>NUCLEOTIDE SEQUENCE</scope>
</reference>
<dbReference type="EMBL" id="AP003996">
    <property type="protein sequence ID" value="BAD19131.1"/>
    <property type="molecule type" value="Genomic_DNA"/>
</dbReference>
<dbReference type="Proteomes" id="UP000000763">
    <property type="component" value="Chromosome 2"/>
</dbReference>
<feature type="region of interest" description="Disordered" evidence="1">
    <location>
        <begin position="68"/>
        <end position="115"/>
    </location>
</feature>
<proteinExistence type="predicted"/>
<reference evidence="4" key="7">
    <citation type="journal article" date="2008" name="Nucleic Acids Res.">
        <title>The Rice Annotation Project Database (RAP-DB): 2008 update.</title>
        <authorList>
            <consortium name="The Rice Annotation Project (RAP)"/>
            <person name="Tanaka T."/>
            <person name="Antonio B.A."/>
            <person name="Kikuchi S."/>
            <person name="Matsumoto T."/>
            <person name="Nagamura Y."/>
            <person name="Numa H."/>
            <person name="Sakai H."/>
            <person name="Wu J."/>
            <person name="Itoh T."/>
            <person name="Sasaki T."/>
            <person name="Aono R."/>
            <person name="Fujii Y."/>
            <person name="Habara T."/>
            <person name="Harada E."/>
            <person name="Kanno M."/>
            <person name="Kawahara Y."/>
            <person name="Kawashima H."/>
            <person name="Kubooka H."/>
            <person name="Matsuya A."/>
            <person name="Nakaoka H."/>
            <person name="Saichi N."/>
            <person name="Sanbonmatsu R."/>
            <person name="Sato Y."/>
            <person name="Shinso Y."/>
            <person name="Suzuki M."/>
            <person name="Takeda J."/>
            <person name="Tanino M."/>
            <person name="Todokoro F."/>
            <person name="Yamaguchi K."/>
            <person name="Yamamoto N."/>
            <person name="Yamasaki C."/>
            <person name="Imanishi T."/>
            <person name="Okido T."/>
            <person name="Tada M."/>
            <person name="Ikeo K."/>
            <person name="Tateno Y."/>
            <person name="Gojobori T."/>
            <person name="Lin Y.C."/>
            <person name="Wei F.J."/>
            <person name="Hsing Y.I."/>
            <person name="Zhao Q."/>
            <person name="Han B."/>
            <person name="Kramer M.R."/>
            <person name="McCombie R.W."/>
            <person name="Lonsdale D."/>
            <person name="O'Donovan C.C."/>
            <person name="Whitfield E.J."/>
            <person name="Apweiler R."/>
            <person name="Koyanagi K.O."/>
            <person name="Khurana J.P."/>
            <person name="Raghuvanshi S."/>
            <person name="Singh N.K."/>
            <person name="Tyagi A.K."/>
            <person name="Haberer G."/>
            <person name="Fujisawa M."/>
            <person name="Hosokawa S."/>
            <person name="Ito Y."/>
            <person name="Ikawa H."/>
            <person name="Shibata M."/>
            <person name="Yamamoto M."/>
            <person name="Bruskiewich R.M."/>
            <person name="Hoen D.R."/>
            <person name="Bureau TE."/>
            <person name="Namiki N."/>
            <person name="Ohyanagi H."/>
            <person name="Sakai Y."/>
            <person name="Nobushima S."/>
            <person name="Sakata K."/>
            <person name="Barrero R.A."/>
            <person name="Sato Y."/>
            <person name="Souvorov A."/>
            <person name="Smith-White B."/>
            <person name="Tatusova T."/>
            <person name="An S."/>
            <person name="An G."/>
            <person name="OOta S."/>
            <person name="Fuks G."/>
            <person name="Messing J."/>
            <person name="Christie K.R."/>
            <person name="Lieberherr D."/>
            <person name="Kim H."/>
            <person name="Zuccolo A."/>
            <person name="Wing R.A."/>
            <person name="Nobuta K."/>
            <person name="Green P.J."/>
            <person name="Lu C."/>
            <person name="Meyers BC."/>
            <person name="Chaparro C."/>
            <person name="Piegu B."/>
            <person name="Panaud O."/>
            <person name="Echeverria M."/>
        </authorList>
    </citation>
    <scope>NUCLEOTIDE SEQUENCE</scope>
</reference>
<organism evidence="2 6">
    <name type="scientific">Oryza sativa subsp. japonica</name>
    <name type="common">Rice</name>
    <dbReference type="NCBI Taxonomy" id="39947"/>
    <lineage>
        <taxon>Eukaryota</taxon>
        <taxon>Viridiplantae</taxon>
        <taxon>Streptophyta</taxon>
        <taxon>Embryophyta</taxon>
        <taxon>Tracheophyta</taxon>
        <taxon>Spermatophyta</taxon>
        <taxon>Magnoliopsida</taxon>
        <taxon>Liliopsida</taxon>
        <taxon>Poales</taxon>
        <taxon>Poaceae</taxon>
        <taxon>BOP clade</taxon>
        <taxon>Oryzoideae</taxon>
        <taxon>Oryzeae</taxon>
        <taxon>Oryzinae</taxon>
        <taxon>Oryza</taxon>
        <taxon>Oryza sativa</taxon>
    </lineage>
</organism>
<dbReference type="KEGG" id="dosa:Os02g0808500"/>
<evidence type="ECO:0000256" key="1">
    <source>
        <dbReference type="SAM" id="MobiDB-lite"/>
    </source>
</evidence>
<dbReference type="EMBL" id="AP004064">
    <property type="protein sequence ID" value="BAD19246.1"/>
    <property type="molecule type" value="Genomic_DNA"/>
</dbReference>
<feature type="compositionally biased region" description="Low complexity" evidence="1">
    <location>
        <begin position="68"/>
        <end position="78"/>
    </location>
</feature>
<dbReference type="HOGENOM" id="CLU_2112982_0_0_1"/>
<gene>
    <name evidence="4" type="ordered locus">Os02g0808500</name>
    <name evidence="2" type="ORF">OJ1112_G06.12</name>
    <name evidence="3" type="ORF">OJ1520_C09.24</name>
    <name evidence="5" type="ORF">OsJ_08804</name>
</gene>
<reference evidence="4" key="5">
    <citation type="journal article" date="2006" name="Nucleic Acids Res.">
        <title>The Rice Annotation Project Database (RAP-DB): hub for Oryza sativa ssp. japonica genome information.</title>
        <authorList>
            <person name="Ohyanagi H."/>
            <person name="Tanaka T."/>
            <person name="Sakai H."/>
            <person name="Shigemoto Y."/>
            <person name="Yamaguchi K."/>
            <person name="Habara T."/>
            <person name="Fujii Y."/>
            <person name="Antonio B.A."/>
            <person name="Nagamura Y."/>
            <person name="Imanishi T."/>
            <person name="Ikeo K."/>
            <person name="Itoh T."/>
            <person name="Gojobori T."/>
            <person name="Sasaki T."/>
        </authorList>
    </citation>
    <scope>NUCLEOTIDE SEQUENCE</scope>
</reference>
<dbReference type="EMBL" id="CM000139">
    <property type="protein sequence ID" value="EEE58019.1"/>
    <property type="molecule type" value="Genomic_DNA"/>
</dbReference>
<evidence type="ECO:0000313" key="6">
    <source>
        <dbReference type="Proteomes" id="UP000000763"/>
    </source>
</evidence>
<reference evidence="4" key="10">
    <citation type="submission" date="2012-08" db="EMBL/GenBank/DDBJ databases">
        <title>Oryza sativa nipponbare(GA3) genomic DNA, chromosome 2.</title>
        <authorList>
            <consortium name="IRGSP(International Rice Genome Sequencing Project)"/>
        </authorList>
    </citation>
    <scope>NUCLEOTIDE SEQUENCE</scope>
</reference>
<accession>B9F454</accession>
<dbReference type="Proteomes" id="UP000007752">
    <property type="component" value="Chromosome 2"/>
</dbReference>
<reference evidence="4" key="11">
    <citation type="submission" date="2012-08" db="EMBL/GenBank/DDBJ databases">
        <title>The Second Rice Annotation Project Meeting (RAP2).</title>
        <authorList>
            <consortium name="The Rice Annotation Project (RAP)"/>
        </authorList>
    </citation>
    <scope>NUCLEOTIDE SEQUENCE</scope>
</reference>
<dbReference type="EMBL" id="AP008208">
    <property type="protein sequence ID" value="BAF10373.1"/>
    <property type="molecule type" value="Genomic_DNA"/>
</dbReference>
<evidence type="ECO:0000313" key="5">
    <source>
        <dbReference type="EMBL" id="EEE58019.1"/>
    </source>
</evidence>
<feature type="region of interest" description="Disordered" evidence="1">
    <location>
        <begin position="1"/>
        <end position="20"/>
    </location>
</feature>
<dbReference type="AlphaFoldDB" id="B9F454"/>
<evidence type="ECO:0000313" key="4">
    <source>
        <dbReference type="EMBL" id="BAF10373.1"/>
    </source>
</evidence>
<reference evidence="2" key="1">
    <citation type="submission" date="2001-08" db="EMBL/GenBank/DDBJ databases">
        <title>Oryza sativa nipponbare(GA3) genomic DNA, chromosome 2, BAC clone:OJ1112_G06.</title>
        <authorList>
            <person name="Sasaki T."/>
            <person name="Matsumoto T."/>
            <person name="Yamamoto K."/>
        </authorList>
    </citation>
    <scope>NUCLEOTIDE SEQUENCE</scope>
</reference>
<protein>
    <submittedName>
        <fullName evidence="4">Os02g0808500 protein</fullName>
    </submittedName>
</protein>
<reference evidence="3" key="2">
    <citation type="submission" date="2001-08" db="EMBL/GenBank/DDBJ databases">
        <title>Oryza sativa nipponbare(GA3) genomic DNA, chromosome 2, BAC clone:OJ1520_C09.</title>
        <authorList>
            <person name="Sasaki T."/>
            <person name="Matsumoto T."/>
            <person name="Yamamoto K."/>
        </authorList>
    </citation>
    <scope>NUCLEOTIDE SEQUENCE</scope>
</reference>
<reference evidence="4 6" key="3">
    <citation type="journal article" date="2005" name="Nature">
        <title>The map-based sequence of the rice genome.</title>
        <authorList>
            <consortium name="International rice genome sequencing project (IRGSP)"/>
            <person name="Matsumoto T."/>
            <person name="Wu J."/>
            <person name="Kanamori H."/>
            <person name="Katayose Y."/>
            <person name="Fujisawa M."/>
            <person name="Namiki N."/>
            <person name="Mizuno H."/>
            <person name="Yamamoto K."/>
            <person name="Antonio B.A."/>
            <person name="Baba T."/>
            <person name="Sakata K."/>
            <person name="Nagamura Y."/>
            <person name="Aoki H."/>
            <person name="Arikawa K."/>
            <person name="Arita K."/>
            <person name="Bito T."/>
            <person name="Chiden Y."/>
            <person name="Fujitsuka N."/>
            <person name="Fukunaka R."/>
            <person name="Hamada M."/>
            <person name="Harada C."/>
            <person name="Hayashi A."/>
            <person name="Hijishita S."/>
            <person name="Honda M."/>
            <person name="Hosokawa S."/>
            <person name="Ichikawa Y."/>
            <person name="Idonuma A."/>
            <person name="Iijima M."/>
            <person name="Ikeda M."/>
            <person name="Ikeno M."/>
            <person name="Ito K."/>
            <person name="Ito S."/>
            <person name="Ito T."/>
            <person name="Ito Y."/>
            <person name="Ito Y."/>
            <person name="Iwabuchi A."/>
            <person name="Kamiya K."/>
            <person name="Karasawa W."/>
            <person name="Kurita K."/>
            <person name="Katagiri S."/>
            <person name="Kikuta A."/>
            <person name="Kobayashi H."/>
            <person name="Kobayashi N."/>
            <person name="Machita K."/>
            <person name="Maehara T."/>
            <person name="Masukawa M."/>
            <person name="Mizubayashi T."/>
            <person name="Mukai Y."/>
            <person name="Nagasaki H."/>
            <person name="Nagata Y."/>
            <person name="Naito S."/>
            <person name="Nakashima M."/>
            <person name="Nakama Y."/>
            <person name="Nakamichi Y."/>
            <person name="Nakamura M."/>
            <person name="Meguro A."/>
            <person name="Negishi M."/>
            <person name="Ohta I."/>
            <person name="Ohta T."/>
            <person name="Okamoto M."/>
            <person name="Ono N."/>
            <person name="Saji S."/>
            <person name="Sakaguchi M."/>
            <person name="Sakai K."/>
            <person name="Shibata M."/>
            <person name="Shimokawa T."/>
            <person name="Song J."/>
            <person name="Takazaki Y."/>
            <person name="Terasawa K."/>
            <person name="Tsugane M."/>
            <person name="Tsuji K."/>
            <person name="Ueda S."/>
            <person name="Waki K."/>
            <person name="Yamagata H."/>
            <person name="Yamamoto M."/>
            <person name="Yamamoto S."/>
            <person name="Yamane H."/>
            <person name="Yoshiki S."/>
            <person name="Yoshihara R."/>
            <person name="Yukawa K."/>
            <person name="Zhong H."/>
            <person name="Yano M."/>
            <person name="Yuan Q."/>
            <person name="Ouyang S."/>
            <person name="Liu J."/>
            <person name="Jones K.M."/>
            <person name="Gansberger K."/>
            <person name="Moffat K."/>
            <person name="Hill J."/>
            <person name="Bera J."/>
            <person name="Fadrosh D."/>
            <person name="Jin S."/>
            <person name="Johri S."/>
            <person name="Kim M."/>
            <person name="Overton L."/>
            <person name="Reardon M."/>
            <person name="Tsitrin T."/>
            <person name="Vuong H."/>
            <person name="Weaver B."/>
            <person name="Ciecko A."/>
            <person name="Tallon L."/>
            <person name="Jackson J."/>
            <person name="Pai G."/>
            <person name="Aken S.V."/>
            <person name="Utterback T."/>
            <person name="Reidmuller S."/>
            <person name="Feldblyum T."/>
            <person name="Hsiao J."/>
            <person name="Zismann V."/>
            <person name="Iobst S."/>
            <person name="de Vazeille A.R."/>
            <person name="Buell C.R."/>
            <person name="Ying K."/>
            <person name="Li Y."/>
            <person name="Lu T."/>
            <person name="Huang Y."/>
            <person name="Zhao Q."/>
            <person name="Feng Q."/>
            <person name="Zhang L."/>
            <person name="Zhu J."/>
            <person name="Weng Q."/>
            <person name="Mu J."/>
            <person name="Lu Y."/>
            <person name="Fan D."/>
            <person name="Liu Y."/>
            <person name="Guan J."/>
            <person name="Zhang Y."/>
            <person name="Yu S."/>
            <person name="Liu X."/>
            <person name="Zhang Y."/>
            <person name="Hong G."/>
            <person name="Han B."/>
            <person name="Choisne N."/>
            <person name="Demange N."/>
            <person name="Orjeda G."/>
            <person name="Samain S."/>
            <person name="Cattolico L."/>
            <person name="Pelletier E."/>
            <person name="Couloux A."/>
            <person name="Segurens B."/>
            <person name="Wincker P."/>
            <person name="D'Hont A."/>
            <person name="Scarpelli C."/>
            <person name="Weissenbach J."/>
            <person name="Salanoubat M."/>
            <person name="Quetier F."/>
            <person name="Yu Y."/>
            <person name="Kim H.R."/>
            <person name="Rambo T."/>
            <person name="Currie J."/>
            <person name="Collura K."/>
            <person name="Luo M."/>
            <person name="Yang T."/>
            <person name="Ammiraju J.S.S."/>
            <person name="Engler F."/>
            <person name="Soderlund C."/>
            <person name="Wing R.A."/>
            <person name="Palmer L.E."/>
            <person name="de la Bastide M."/>
            <person name="Spiegel L."/>
            <person name="Nascimento L."/>
            <person name="Zutavern T."/>
            <person name="O'Shaughnessy A."/>
            <person name="Dike S."/>
            <person name="Dedhia N."/>
            <person name="Preston R."/>
            <person name="Balija V."/>
            <person name="McCombie W.R."/>
            <person name="Chow T."/>
            <person name="Chen H."/>
            <person name="Chung M."/>
            <person name="Chen C."/>
            <person name="Shaw J."/>
            <person name="Wu H."/>
            <person name="Hsiao K."/>
            <person name="Chao Y."/>
            <person name="Chu M."/>
            <person name="Cheng C."/>
            <person name="Hour A."/>
            <person name="Lee P."/>
            <person name="Lin S."/>
            <person name="Lin Y."/>
            <person name="Liou J."/>
            <person name="Liu S."/>
            <person name="Hsing Y."/>
            <person name="Raghuvanshi S."/>
            <person name="Mohanty A."/>
            <person name="Bharti A.K."/>
            <person name="Gaur A."/>
            <person name="Gupta V."/>
            <person name="Kumar D."/>
            <person name="Ravi V."/>
            <person name="Vij S."/>
            <person name="Kapur A."/>
            <person name="Khurana P."/>
            <person name="Khurana P."/>
            <person name="Khurana J.P."/>
            <person name="Tyagi A.K."/>
            <person name="Gaikwad K."/>
            <person name="Singh A."/>
            <person name="Dalal V."/>
            <person name="Srivastava S."/>
            <person name="Dixit A."/>
            <person name="Pal A.K."/>
            <person name="Ghazi I.A."/>
            <person name="Yadav M."/>
            <person name="Pandit A."/>
            <person name="Bhargava A."/>
            <person name="Sureshbabu K."/>
            <person name="Batra K."/>
            <person name="Sharma T.R."/>
            <person name="Mohapatra T."/>
            <person name="Singh N.K."/>
            <person name="Messing J."/>
            <person name="Nelson A.B."/>
            <person name="Fuks G."/>
            <person name="Kavchok S."/>
            <person name="Keizer G."/>
            <person name="Linton E."/>
            <person name="Llaca V."/>
            <person name="Song R."/>
            <person name="Tanyolac B."/>
            <person name="Young S."/>
            <person name="Ho-Il K."/>
            <person name="Hahn J.H."/>
            <person name="Sangsakoo G."/>
            <person name="Vanavichit A."/>
            <person name="de Mattos Luiz.A.T."/>
            <person name="Zimmer P.D."/>
            <person name="Malone G."/>
            <person name="Dellagostin O."/>
            <person name="de Oliveira A.C."/>
            <person name="Bevan M."/>
            <person name="Bancroft I."/>
            <person name="Minx P."/>
            <person name="Cordum H."/>
            <person name="Wilson R."/>
            <person name="Cheng Z."/>
            <person name="Jin W."/>
            <person name="Jiang J."/>
            <person name="Leong S.A."/>
            <person name="Iwama H."/>
            <person name="Gojobori T."/>
            <person name="Itoh T."/>
            <person name="Niimura Y."/>
            <person name="Fujii Y."/>
            <person name="Habara T."/>
            <person name="Sakai H."/>
            <person name="Sato Y."/>
            <person name="Wilson G."/>
            <person name="Kumar K."/>
            <person name="McCouch S."/>
            <person name="Juretic N."/>
            <person name="Hoen D."/>
            <person name="Wright S."/>
            <person name="Bruskiewich R."/>
            <person name="Bureau T."/>
            <person name="Miyao A."/>
            <person name="Hirochika H."/>
            <person name="Nishikawa T."/>
            <person name="Kadowaki K."/>
            <person name="Sugiura M."/>
            <person name="Burr B."/>
            <person name="Sasaki T."/>
        </authorList>
    </citation>
    <scope>NUCLEOTIDE SEQUENCE [LARGE SCALE GENOMIC DNA]</scope>
    <source>
        <strain evidence="6">cv. Nipponbare</strain>
    </source>
</reference>
<name>B9F454_ORYSJ</name>
<reference evidence="5" key="4">
    <citation type="journal article" date="2005" name="PLoS Biol.">
        <title>The genomes of Oryza sativa: a history of duplications.</title>
        <authorList>
            <person name="Yu J."/>
            <person name="Wang J."/>
            <person name="Lin W."/>
            <person name="Li S."/>
            <person name="Li H."/>
            <person name="Zhou J."/>
            <person name="Ni P."/>
            <person name="Dong W."/>
            <person name="Hu S."/>
            <person name="Zeng C."/>
            <person name="Zhang J."/>
            <person name="Zhang Y."/>
            <person name="Li R."/>
            <person name="Xu Z."/>
            <person name="Li S."/>
            <person name="Li X."/>
            <person name="Zheng H."/>
            <person name="Cong L."/>
            <person name="Lin L."/>
            <person name="Yin J."/>
            <person name="Geng J."/>
            <person name="Li G."/>
            <person name="Shi J."/>
            <person name="Liu J."/>
            <person name="Lv H."/>
            <person name="Li J."/>
            <person name="Wang J."/>
            <person name="Deng Y."/>
            <person name="Ran L."/>
            <person name="Shi X."/>
            <person name="Wang X."/>
            <person name="Wu Q."/>
            <person name="Li C."/>
            <person name="Ren X."/>
            <person name="Wang J."/>
            <person name="Wang X."/>
            <person name="Li D."/>
            <person name="Liu D."/>
            <person name="Zhang X."/>
            <person name="Ji Z."/>
            <person name="Zhao W."/>
            <person name="Sun Y."/>
            <person name="Zhang Z."/>
            <person name="Bao J."/>
            <person name="Han Y."/>
            <person name="Dong L."/>
            <person name="Ji J."/>
            <person name="Chen P."/>
            <person name="Wu S."/>
            <person name="Liu J."/>
            <person name="Xiao Y."/>
            <person name="Bu D."/>
            <person name="Tan J."/>
            <person name="Yang L."/>
            <person name="Ye C."/>
            <person name="Zhang J."/>
            <person name="Xu J."/>
            <person name="Zhou Y."/>
            <person name="Yu Y."/>
            <person name="Zhang B."/>
            <person name="Zhuang S."/>
            <person name="Wei H."/>
            <person name="Liu B."/>
            <person name="Lei M."/>
            <person name="Yu H."/>
            <person name="Li Y."/>
            <person name="Xu H."/>
            <person name="Wei S."/>
            <person name="He X."/>
            <person name="Fang L."/>
            <person name="Zhang Z."/>
            <person name="Zhang Y."/>
            <person name="Huang X."/>
            <person name="Su Z."/>
            <person name="Tong W."/>
            <person name="Li J."/>
            <person name="Tong Z."/>
            <person name="Li S."/>
            <person name="Ye J."/>
            <person name="Wang L."/>
            <person name="Fang L."/>
            <person name="Lei T."/>
            <person name="Chen C."/>
            <person name="Chen H."/>
            <person name="Xu Z."/>
            <person name="Li H."/>
            <person name="Huang H."/>
            <person name="Zhang F."/>
            <person name="Xu H."/>
            <person name="Li N."/>
            <person name="Zhao C."/>
            <person name="Li S."/>
            <person name="Dong L."/>
            <person name="Huang Y."/>
            <person name="Li L."/>
            <person name="Xi Y."/>
            <person name="Qi Q."/>
            <person name="Li W."/>
            <person name="Zhang B."/>
            <person name="Hu W."/>
            <person name="Zhang Y."/>
            <person name="Tian X."/>
            <person name="Jiao Y."/>
            <person name="Liang X."/>
            <person name="Jin J."/>
            <person name="Gao L."/>
            <person name="Zheng W."/>
            <person name="Hao B."/>
            <person name="Liu S."/>
            <person name="Wang W."/>
            <person name="Yuan L."/>
            <person name="Cao M."/>
            <person name="McDermott J."/>
            <person name="Samudrala R."/>
            <person name="Wang J."/>
            <person name="Wong G.K."/>
            <person name="Yang H."/>
        </authorList>
    </citation>
    <scope>NUCLEOTIDE SEQUENCE [LARGE SCALE GENOMIC DNA]</scope>
</reference>
<dbReference type="Gramene" id="Os02t0808500-01">
    <property type="protein sequence ID" value="Os02t0808500-01"/>
    <property type="gene ID" value="Os02g0808500"/>
</dbReference>
<reference evidence="4" key="6">
    <citation type="journal article" date="2007" name="Genome Res.">
        <title>Curated Genome Annotation of Oryza sativa ssp. japonica and Comparative Genome Analysis with Arabidopsis thaliana.</title>
        <authorList>
            <consortium name="The Rice Annotation Project (RAP)"/>
            <person name="Itoh T."/>
            <person name="Tanaka T."/>
            <person name="Barrero R.A."/>
            <person name="Yamasaki C."/>
            <person name="Fujii Y."/>
            <person name="Hilton P.B."/>
            <person name="Antonio B.A."/>
            <person name="Aono H."/>
            <person name="Apweiler R."/>
            <person name="Bruskiewich R."/>
            <person name="Bureau T."/>
            <person name="Burr F."/>
            <person name="Costa de Oliveira A."/>
            <person name="Fuks G."/>
            <person name="Habara T."/>
            <person name="Haberer G."/>
            <person name="Han B."/>
            <person name="Harada E."/>
            <person name="Hiraki A.T."/>
            <person name="Hirochika H."/>
            <person name="Hoen D."/>
            <person name="Hokari H."/>
            <person name="Hosokawa S."/>
            <person name="Hsing Y."/>
            <person name="Ikawa H."/>
            <person name="Ikeo K."/>
            <person name="Imanishi T."/>
            <person name="Ito Y."/>
            <person name="Jaiswal P."/>
            <person name="Kanno M."/>
            <person name="Kawahara Y."/>
            <person name="Kawamura T."/>
            <person name="Kawashima H."/>
            <person name="Khurana J.P."/>
            <person name="Kikuchi S."/>
            <person name="Komatsu S."/>
            <person name="Koyanagi K.O."/>
            <person name="Kubooka H."/>
            <person name="Lieberherr D."/>
            <person name="Lin Y.C."/>
            <person name="Lonsdale D."/>
            <person name="Matsumoto T."/>
            <person name="Matsuya A."/>
            <person name="McCombie W.R."/>
            <person name="Messing J."/>
            <person name="Miyao A."/>
            <person name="Mulder N."/>
            <person name="Nagamura Y."/>
            <person name="Nam J."/>
            <person name="Namiki N."/>
            <person name="Numa H."/>
            <person name="Nurimoto S."/>
            <person name="O'donovan C."/>
            <person name="Ohyanagi H."/>
            <person name="Okido T."/>
            <person name="Oota S."/>
            <person name="Osato N."/>
            <person name="Palmer L.E."/>
            <person name="Quetier F."/>
            <person name="Raghuvanshi S."/>
            <person name="Saichi N."/>
            <person name="Sakai H."/>
            <person name="Sakai Y."/>
            <person name="Sakata K."/>
            <person name="Sakurai T."/>
            <person name="Sato F."/>
            <person name="Sato Y."/>
            <person name="Schoof H."/>
            <person name="Seki M."/>
            <person name="Shibata M."/>
            <person name="Shimizu Y."/>
            <person name="Shinozaki K."/>
            <person name="Shinso Y."/>
            <person name="Singh N.K."/>
            <person name="Smith-White B."/>
            <person name="Takeda J."/>
            <person name="Tanino M."/>
            <person name="Tatusova T."/>
            <person name="Thongjuea S."/>
            <person name="Todokoro F."/>
            <person name="Tsugane M."/>
            <person name="Tyagi A.K."/>
            <person name="Vanavichit A."/>
            <person name="Wang A."/>
            <person name="Wing R.A."/>
            <person name="Yamaguchi K."/>
            <person name="Yamamoto M."/>
            <person name="Yamamoto N."/>
            <person name="Yu Y."/>
            <person name="Zhang H."/>
            <person name="Zhao Q."/>
            <person name="Higo K."/>
            <person name="Burr B."/>
            <person name="Gojobori T."/>
            <person name="Sasaki T."/>
        </authorList>
    </citation>
    <scope>NUCLEOTIDE SEQUENCE</scope>
</reference>
<reference evidence="6" key="8">
    <citation type="journal article" date="2008" name="Nucleic Acids Res.">
        <title>The rice annotation project database (RAP-DB): 2008 update.</title>
        <authorList>
            <consortium name="The rice annotation project (RAP)"/>
        </authorList>
    </citation>
    <scope>GENOME REANNOTATION</scope>
    <source>
        <strain evidence="6">cv. Nipponbare</strain>
    </source>
</reference>
<evidence type="ECO:0000313" key="3">
    <source>
        <dbReference type="EMBL" id="BAD19246.1"/>
    </source>
</evidence>
<evidence type="ECO:0000313" key="2">
    <source>
        <dbReference type="EMBL" id="BAD19131.1"/>
    </source>
</evidence>
<sequence>MAPGGAAMGRPDPAGSGVGVFLTASSSRTTSGGVVVLAEVAADRSPVAVLVFRPPHFLPSFSSRHASLLRPSRVPSSSGRHARRIWPRTATAGSSAVHGDGGLGGSSARRRRQAG</sequence>